<dbReference type="KEGG" id="lmoi:VV02_00835"/>
<proteinExistence type="predicted"/>
<name>A0A0K1JDI7_9MICO</name>
<organism evidence="2 3">
    <name type="scientific">Luteipulveratus mongoliensis</name>
    <dbReference type="NCBI Taxonomy" id="571913"/>
    <lineage>
        <taxon>Bacteria</taxon>
        <taxon>Bacillati</taxon>
        <taxon>Actinomycetota</taxon>
        <taxon>Actinomycetes</taxon>
        <taxon>Micrococcales</taxon>
        <taxon>Dermacoccaceae</taxon>
        <taxon>Luteipulveratus</taxon>
    </lineage>
</organism>
<sequence length="130" mass="14186">MAHVWHRSLSVKPEDGRPRWSVTGPTEDGRGVPRPAGRYGADLTLPRLCKAHGRPEQEEAAAAEWVLANDAPPSQDDQPVTPSSEWEHPELEQLADGVRDDADVGRHSSASKRLRVPNTGPGATRGRDSR</sequence>
<accession>A0A0K1JDI7</accession>
<evidence type="ECO:0000313" key="2">
    <source>
        <dbReference type="EMBL" id="AKU14761.1"/>
    </source>
</evidence>
<gene>
    <name evidence="2" type="ORF">VV02_00835</name>
</gene>
<feature type="compositionally biased region" description="Polar residues" evidence="1">
    <location>
        <begin position="75"/>
        <end position="84"/>
    </location>
</feature>
<dbReference type="AlphaFoldDB" id="A0A0K1JDI7"/>
<protein>
    <submittedName>
        <fullName evidence="2">Uncharacterized protein</fullName>
    </submittedName>
</protein>
<dbReference type="Proteomes" id="UP000066480">
    <property type="component" value="Chromosome"/>
</dbReference>
<evidence type="ECO:0000256" key="1">
    <source>
        <dbReference type="SAM" id="MobiDB-lite"/>
    </source>
</evidence>
<dbReference type="EMBL" id="CP011112">
    <property type="protein sequence ID" value="AKU14761.1"/>
    <property type="molecule type" value="Genomic_DNA"/>
</dbReference>
<feature type="region of interest" description="Disordered" evidence="1">
    <location>
        <begin position="1"/>
        <end position="41"/>
    </location>
</feature>
<evidence type="ECO:0000313" key="3">
    <source>
        <dbReference type="Proteomes" id="UP000066480"/>
    </source>
</evidence>
<feature type="region of interest" description="Disordered" evidence="1">
    <location>
        <begin position="66"/>
        <end position="130"/>
    </location>
</feature>
<reference evidence="2 3" key="1">
    <citation type="submission" date="2015-03" db="EMBL/GenBank/DDBJ databases">
        <title>Luteipulveratus halotolerans sp. nov., a novel actinobacterium (Dermacoccaceae) from Sarawak, Malaysia.</title>
        <authorList>
            <person name="Juboi H."/>
            <person name="Basik A."/>
            <person name="Shamsul S.S."/>
            <person name="Arnold P."/>
            <person name="Schmitt E.K."/>
            <person name="Sanglier J.-J."/>
            <person name="Yeo T."/>
        </authorList>
    </citation>
    <scope>NUCLEOTIDE SEQUENCE [LARGE SCALE GENOMIC DNA]</scope>
    <source>
        <strain evidence="2 3">MN07-A0370</strain>
    </source>
</reference>
<keyword evidence="3" id="KW-1185">Reference proteome</keyword>
<feature type="compositionally biased region" description="Basic and acidic residues" evidence="1">
    <location>
        <begin position="85"/>
        <end position="106"/>
    </location>
</feature>
<dbReference type="STRING" id="571913.VV02_00835"/>